<accession>A0A0F9PE84</accession>
<dbReference type="EMBL" id="LAZR01002560">
    <property type="protein sequence ID" value="KKN28464.1"/>
    <property type="molecule type" value="Genomic_DNA"/>
</dbReference>
<dbReference type="AlphaFoldDB" id="A0A0F9PE84"/>
<evidence type="ECO:0008006" key="2">
    <source>
        <dbReference type="Google" id="ProtNLM"/>
    </source>
</evidence>
<name>A0A0F9PE84_9ZZZZ</name>
<organism evidence="1">
    <name type="scientific">marine sediment metagenome</name>
    <dbReference type="NCBI Taxonomy" id="412755"/>
    <lineage>
        <taxon>unclassified sequences</taxon>
        <taxon>metagenomes</taxon>
        <taxon>ecological metagenomes</taxon>
    </lineage>
</organism>
<sequence>MNKKPIHFQLNILEILDHELLDDHKGKIIKFGSDMFKEIINSLNWKDNKVLELLAEKIFFKRDIFCMFDMEIIESIDKLIINLNPTNRITELHKMYIFYVKSLILFKNGKIIEAKKVIESLISRLNEDEIFNTYCDVNDLYLEILKELDS</sequence>
<protein>
    <recommendedName>
        <fullName evidence="2">Bacterial transcriptional activator domain-containing protein</fullName>
    </recommendedName>
</protein>
<evidence type="ECO:0000313" key="1">
    <source>
        <dbReference type="EMBL" id="KKN28464.1"/>
    </source>
</evidence>
<proteinExistence type="predicted"/>
<comment type="caution">
    <text evidence="1">The sequence shown here is derived from an EMBL/GenBank/DDBJ whole genome shotgun (WGS) entry which is preliminary data.</text>
</comment>
<reference evidence="1" key="1">
    <citation type="journal article" date="2015" name="Nature">
        <title>Complex archaea that bridge the gap between prokaryotes and eukaryotes.</title>
        <authorList>
            <person name="Spang A."/>
            <person name="Saw J.H."/>
            <person name="Jorgensen S.L."/>
            <person name="Zaremba-Niedzwiedzka K."/>
            <person name="Martijn J."/>
            <person name="Lind A.E."/>
            <person name="van Eijk R."/>
            <person name="Schleper C."/>
            <person name="Guy L."/>
            <person name="Ettema T.J."/>
        </authorList>
    </citation>
    <scope>NUCLEOTIDE SEQUENCE</scope>
</reference>
<gene>
    <name evidence="1" type="ORF">LCGC14_0853930</name>
</gene>